<dbReference type="AlphaFoldDB" id="A0A9P8IAX1"/>
<keyword evidence="3" id="KW-1185">Reference proteome</keyword>
<gene>
    <name evidence="2" type="ORF">GP486_007935</name>
</gene>
<name>A0A9P8IAX1_9PEZI</name>
<evidence type="ECO:0000256" key="1">
    <source>
        <dbReference type="SAM" id="MobiDB-lite"/>
    </source>
</evidence>
<organism evidence="2 3">
    <name type="scientific">Trichoglossum hirsutum</name>
    <dbReference type="NCBI Taxonomy" id="265104"/>
    <lineage>
        <taxon>Eukaryota</taxon>
        <taxon>Fungi</taxon>
        <taxon>Dikarya</taxon>
        <taxon>Ascomycota</taxon>
        <taxon>Pezizomycotina</taxon>
        <taxon>Geoglossomycetes</taxon>
        <taxon>Geoglossales</taxon>
        <taxon>Geoglossaceae</taxon>
        <taxon>Trichoglossum</taxon>
    </lineage>
</organism>
<feature type="compositionally biased region" description="Basic and acidic residues" evidence="1">
    <location>
        <begin position="584"/>
        <end position="595"/>
    </location>
</feature>
<evidence type="ECO:0000313" key="2">
    <source>
        <dbReference type="EMBL" id="KAH0548521.1"/>
    </source>
</evidence>
<feature type="compositionally biased region" description="Basic and acidic residues" evidence="1">
    <location>
        <begin position="604"/>
        <end position="620"/>
    </location>
</feature>
<feature type="region of interest" description="Disordered" evidence="1">
    <location>
        <begin position="541"/>
        <end position="620"/>
    </location>
</feature>
<dbReference type="Proteomes" id="UP000750711">
    <property type="component" value="Unassembled WGS sequence"/>
</dbReference>
<evidence type="ECO:0000313" key="3">
    <source>
        <dbReference type="Proteomes" id="UP000750711"/>
    </source>
</evidence>
<proteinExistence type="predicted"/>
<protein>
    <submittedName>
        <fullName evidence="2">Uncharacterized protein</fullName>
    </submittedName>
</protein>
<sequence>MAAYTKRTAWPPNPDISFGNEFTRPNAAEYKQAYQAWSLPNDALVPRDVEARRRRSHQDPKGVLVRNIMEVIRRQELSRDQHLEFRLSRVLDSQRYPDKRYDREINPPTDYGKPLVNNRRQSAASWTIDQWRVDGCKKDYLPMSRLVGWGADQRSLHLISGGGDSNTALLPWQLYTIALANSPYNPTYWVARAFQFFQLGYFDLALGDAYRAMILAEVITDPFKRNKRPGLYNLVHNAVEQHLLLAARTEPGVLERLRSSYGVPYFLYTLRQAVNHTISLSLIQTESWKDYEIHESYLLDRLIMNEEDKKLFLNRKERYAPVVRRAQEGQFRNHAWMHEIRGGYVVGKLHPQAPVIRRSTDEFCARLTAEYVRGCEDMAGGELLEVRVKSTSTSDVDGPEELGVFASTDIPNDVLILIDEPNVRGLSRHLENTAKAKRRAPARRNKLLNYITSAPPERYLCENCFREPPAFEVLHAHWEALKLLPNDGNDSATGIPAYPVAIDGGNPDNVCKCMTADPHVHFCWKDDRGEGWLARFLEGAASGSDSSSDSGGGDEVHRNKRVRRQARRYNRRVTRGATWPSAVEQERSDEEAKASEEEEEEEEKGLAGRDDLHNHKDGQVVEYEDARGEIYFGRLDESGCLWTLDGRPAWGDFDALVRRAGAIEEKDEDENEAFAGYMNPRKRKATKAKARGGRRRARVQLPNGRMSCLHPCSQSGR</sequence>
<comment type="caution">
    <text evidence="2">The sequence shown here is derived from an EMBL/GenBank/DDBJ whole genome shotgun (WGS) entry which is preliminary data.</text>
</comment>
<dbReference type="EMBL" id="JAGHQM010002580">
    <property type="protein sequence ID" value="KAH0548521.1"/>
    <property type="molecule type" value="Genomic_DNA"/>
</dbReference>
<reference evidence="2" key="1">
    <citation type="submission" date="2021-03" db="EMBL/GenBank/DDBJ databases">
        <title>Comparative genomics and phylogenomic investigation of the class Geoglossomycetes provide insights into ecological specialization and systematics.</title>
        <authorList>
            <person name="Melie T."/>
            <person name="Pirro S."/>
            <person name="Miller A.N."/>
            <person name="Quandt A."/>
        </authorList>
    </citation>
    <scope>NUCLEOTIDE SEQUENCE</scope>
    <source>
        <strain evidence="2">CAQ_001_2017</strain>
    </source>
</reference>
<accession>A0A9P8IAX1</accession>
<feature type="compositionally biased region" description="Basic residues" evidence="1">
    <location>
        <begin position="558"/>
        <end position="574"/>
    </location>
</feature>